<dbReference type="AlphaFoldDB" id="A0A4R8XVG8"/>
<evidence type="ECO:0000313" key="2">
    <source>
        <dbReference type="EMBL" id="TFC81430.1"/>
    </source>
</evidence>
<dbReference type="InterPro" id="IPR029039">
    <property type="entry name" value="Flavoprotein-like_sf"/>
</dbReference>
<protein>
    <submittedName>
        <fullName evidence="2">Flavodoxin family protein</fullName>
    </submittedName>
</protein>
<dbReference type="OrthoDB" id="3253043at2"/>
<dbReference type="EMBL" id="SOGN01000035">
    <property type="protein sequence ID" value="TFC81430.1"/>
    <property type="molecule type" value="Genomic_DNA"/>
</dbReference>
<dbReference type="GO" id="GO:0010181">
    <property type="term" value="F:FMN binding"/>
    <property type="evidence" value="ECO:0007669"/>
    <property type="project" value="InterPro"/>
</dbReference>
<proteinExistence type="predicted"/>
<organism evidence="2 3">
    <name type="scientific">Cryobacterium cheniae</name>
    <dbReference type="NCBI Taxonomy" id="1259262"/>
    <lineage>
        <taxon>Bacteria</taxon>
        <taxon>Bacillati</taxon>
        <taxon>Actinomycetota</taxon>
        <taxon>Actinomycetes</taxon>
        <taxon>Micrococcales</taxon>
        <taxon>Microbacteriaceae</taxon>
        <taxon>Cryobacterium</taxon>
    </lineage>
</organism>
<evidence type="ECO:0000259" key="1">
    <source>
        <dbReference type="PROSITE" id="PS50902"/>
    </source>
</evidence>
<dbReference type="PROSITE" id="PS50902">
    <property type="entry name" value="FLAVODOXIN_LIKE"/>
    <property type="match status" value="1"/>
</dbReference>
<sequence length="154" mass="15714">MCDSSSGFTANSGAPANSGTTEAIAETIAIELGEGTRAVPVAGLGLDSLTGVELLVVGRLVVGRRPSPRLKAFLAQLRPGTLRGVRAAAFDTRVRTVLHGDAARKISRALEKAGAHVVAPPTGFIVEGREGPLAAGEVDRAAAWAGSIASVLRH</sequence>
<dbReference type="Proteomes" id="UP000298433">
    <property type="component" value="Unassembled WGS sequence"/>
</dbReference>
<dbReference type="Gene3D" id="3.40.50.360">
    <property type="match status" value="1"/>
</dbReference>
<dbReference type="InterPro" id="IPR008254">
    <property type="entry name" value="Flavodoxin/NO_synth"/>
</dbReference>
<keyword evidence="3" id="KW-1185">Reference proteome</keyword>
<comment type="caution">
    <text evidence="2">The sequence shown here is derived from an EMBL/GenBank/DDBJ whole genome shotgun (WGS) entry which is preliminary data.</text>
</comment>
<name>A0A4R8XVG8_9MICO</name>
<gene>
    <name evidence="2" type="ORF">E3T23_06500</name>
</gene>
<feature type="domain" description="Flavodoxin-like" evidence="1">
    <location>
        <begin position="10"/>
        <end position="149"/>
    </location>
</feature>
<dbReference type="SUPFAM" id="SSF52218">
    <property type="entry name" value="Flavoproteins"/>
    <property type="match status" value="1"/>
</dbReference>
<accession>A0A4R8XVG8</accession>
<reference evidence="2 3" key="1">
    <citation type="submission" date="2019-03" db="EMBL/GenBank/DDBJ databases">
        <title>Genomics of glacier-inhabiting Cryobacterium strains.</title>
        <authorList>
            <person name="Liu Q."/>
            <person name="Xin Y.-H."/>
        </authorList>
    </citation>
    <scope>NUCLEOTIDE SEQUENCE [LARGE SCALE GENOMIC DNA]</scope>
    <source>
        <strain evidence="2 3">TMT2-48-2</strain>
    </source>
</reference>
<evidence type="ECO:0000313" key="3">
    <source>
        <dbReference type="Proteomes" id="UP000298433"/>
    </source>
</evidence>